<accession>A0AAN9NWL1</accession>
<dbReference type="EMBL" id="JAYMYS010000009">
    <property type="protein sequence ID" value="KAK7380187.1"/>
    <property type="molecule type" value="Genomic_DNA"/>
</dbReference>
<evidence type="ECO:0000313" key="1">
    <source>
        <dbReference type="EMBL" id="KAK7380187.1"/>
    </source>
</evidence>
<protein>
    <submittedName>
        <fullName evidence="1">Uncharacterized protein</fullName>
    </submittedName>
</protein>
<gene>
    <name evidence="1" type="ORF">VNO78_32669</name>
</gene>
<dbReference type="Proteomes" id="UP001386955">
    <property type="component" value="Unassembled WGS sequence"/>
</dbReference>
<keyword evidence="2" id="KW-1185">Reference proteome</keyword>
<evidence type="ECO:0000313" key="2">
    <source>
        <dbReference type="Proteomes" id="UP001386955"/>
    </source>
</evidence>
<reference evidence="1 2" key="1">
    <citation type="submission" date="2024-01" db="EMBL/GenBank/DDBJ databases">
        <title>The genomes of 5 underutilized Papilionoideae crops provide insights into root nodulation and disease resistanc.</title>
        <authorList>
            <person name="Jiang F."/>
        </authorList>
    </citation>
    <scope>NUCLEOTIDE SEQUENCE [LARGE SCALE GENOMIC DNA]</scope>
    <source>
        <strain evidence="1">DUOXIRENSHENG_FW03</strain>
        <tissue evidence="1">Leaves</tissue>
    </source>
</reference>
<proteinExistence type="predicted"/>
<organism evidence="1 2">
    <name type="scientific">Psophocarpus tetragonolobus</name>
    <name type="common">Winged bean</name>
    <name type="synonym">Dolichos tetragonolobus</name>
    <dbReference type="NCBI Taxonomy" id="3891"/>
    <lineage>
        <taxon>Eukaryota</taxon>
        <taxon>Viridiplantae</taxon>
        <taxon>Streptophyta</taxon>
        <taxon>Embryophyta</taxon>
        <taxon>Tracheophyta</taxon>
        <taxon>Spermatophyta</taxon>
        <taxon>Magnoliopsida</taxon>
        <taxon>eudicotyledons</taxon>
        <taxon>Gunneridae</taxon>
        <taxon>Pentapetalae</taxon>
        <taxon>rosids</taxon>
        <taxon>fabids</taxon>
        <taxon>Fabales</taxon>
        <taxon>Fabaceae</taxon>
        <taxon>Papilionoideae</taxon>
        <taxon>50 kb inversion clade</taxon>
        <taxon>NPAAA clade</taxon>
        <taxon>indigoferoid/millettioid clade</taxon>
        <taxon>Phaseoleae</taxon>
        <taxon>Psophocarpus</taxon>
    </lineage>
</organism>
<sequence>MPLQGEPTYCVYHRYHFRCIERDTNVCHVLCVGSFLSFADKHSLALSCSSILSPPIQLPTSFSLSYLTLFFSPHKFTLNHFPICAYRSKVLLFFTVPR</sequence>
<name>A0AAN9NWL1_PSOTE</name>
<comment type="caution">
    <text evidence="1">The sequence shown here is derived from an EMBL/GenBank/DDBJ whole genome shotgun (WGS) entry which is preliminary data.</text>
</comment>
<dbReference type="AlphaFoldDB" id="A0AAN9NWL1"/>